<dbReference type="EMBL" id="BAABME010021382">
    <property type="protein sequence ID" value="GAA0163139.1"/>
    <property type="molecule type" value="Genomic_DNA"/>
</dbReference>
<protein>
    <submittedName>
        <fullName evidence="1">Uncharacterized protein</fullName>
    </submittedName>
</protein>
<organism evidence="1 2">
    <name type="scientific">Lithospermum erythrorhizon</name>
    <name type="common">Purple gromwell</name>
    <name type="synonym">Lithospermum officinale var. erythrorhizon</name>
    <dbReference type="NCBI Taxonomy" id="34254"/>
    <lineage>
        <taxon>Eukaryota</taxon>
        <taxon>Viridiplantae</taxon>
        <taxon>Streptophyta</taxon>
        <taxon>Embryophyta</taxon>
        <taxon>Tracheophyta</taxon>
        <taxon>Spermatophyta</taxon>
        <taxon>Magnoliopsida</taxon>
        <taxon>eudicotyledons</taxon>
        <taxon>Gunneridae</taxon>
        <taxon>Pentapetalae</taxon>
        <taxon>asterids</taxon>
        <taxon>lamiids</taxon>
        <taxon>Boraginales</taxon>
        <taxon>Boraginaceae</taxon>
        <taxon>Boraginoideae</taxon>
        <taxon>Lithospermeae</taxon>
        <taxon>Lithospermum</taxon>
    </lineage>
</organism>
<gene>
    <name evidence="1" type="ORF">LIER_39531</name>
</gene>
<dbReference type="AlphaFoldDB" id="A0AAV3QGG8"/>
<proteinExistence type="predicted"/>
<comment type="caution">
    <text evidence="1">The sequence shown here is derived from an EMBL/GenBank/DDBJ whole genome shotgun (WGS) entry which is preliminary data.</text>
</comment>
<evidence type="ECO:0000313" key="2">
    <source>
        <dbReference type="Proteomes" id="UP001454036"/>
    </source>
</evidence>
<name>A0AAV3QGG8_LITER</name>
<dbReference type="PANTHER" id="PTHR34278:SF1">
    <property type="entry name" value="PROTEIN THI031, PUTATIVE-RELATED"/>
    <property type="match status" value="1"/>
</dbReference>
<accession>A0AAV3QGG8</accession>
<keyword evidence="2" id="KW-1185">Reference proteome</keyword>
<dbReference type="PANTHER" id="PTHR34278">
    <property type="entry name" value="PROTEIN THI031, PUTATIVE-RELATED"/>
    <property type="match status" value="1"/>
</dbReference>
<dbReference type="Proteomes" id="UP001454036">
    <property type="component" value="Unassembled WGS sequence"/>
</dbReference>
<sequence>MKREGRQHGMVRTYPIMSQNFVPFLENSVNKLSSPPTAGLFTKVSQKPTNHSKFSGKCGRSKCTSCHIHPACKSKDKAKGTNKLRSHDVVSNYKLITLGVVDSGHGLKFTGVSATGILELLGNNYYGDNYDDSEEDDGFEGSNDHANISHARIEIEEVEEIEEINKNNAGIVLDDEDVMSFCHVDLVCEQIDEDWCLVEEL</sequence>
<evidence type="ECO:0000313" key="1">
    <source>
        <dbReference type="EMBL" id="GAA0163139.1"/>
    </source>
</evidence>
<reference evidence="1 2" key="1">
    <citation type="submission" date="2024-01" db="EMBL/GenBank/DDBJ databases">
        <title>The complete chloroplast genome sequence of Lithospermum erythrorhizon: insights into the phylogenetic relationship among Boraginaceae species and the maternal lineages of purple gromwells.</title>
        <authorList>
            <person name="Okada T."/>
            <person name="Watanabe K."/>
        </authorList>
    </citation>
    <scope>NUCLEOTIDE SEQUENCE [LARGE SCALE GENOMIC DNA]</scope>
</reference>